<dbReference type="PANTHER" id="PTHR19143:SF459">
    <property type="entry name" value="FIBRINOGEN C-TERMINAL DOMAIN-CONTAINING PROTEIN"/>
    <property type="match status" value="1"/>
</dbReference>
<dbReference type="SUPFAM" id="SSF56496">
    <property type="entry name" value="Fibrinogen C-terminal domain-like"/>
    <property type="match status" value="1"/>
</dbReference>
<dbReference type="EMBL" id="AB646593">
    <property type="protein sequence ID" value="BAN92383.1"/>
    <property type="molecule type" value="mRNA"/>
</dbReference>
<dbReference type="InterPro" id="IPR050373">
    <property type="entry name" value="Fibrinogen_C-term_domain"/>
</dbReference>
<feature type="domain" description="Fibrinogen C-terminal" evidence="3">
    <location>
        <begin position="94"/>
        <end position="329"/>
    </location>
</feature>
<dbReference type="InterPro" id="IPR014716">
    <property type="entry name" value="Fibrinogen_a/b/g_C_1"/>
</dbReference>
<feature type="chain" id="PRO_5014043290" evidence="2">
    <location>
        <begin position="27"/>
        <end position="329"/>
    </location>
</feature>
<evidence type="ECO:0000256" key="1">
    <source>
        <dbReference type="ARBA" id="ARBA00023157"/>
    </source>
</evidence>
<protein>
    <submittedName>
        <fullName evidence="4">Self-incompatibility-linked fibrinogen-like protein-A</fullName>
    </submittedName>
</protein>
<reference evidence="4" key="1">
    <citation type="submission" date="2011-07" db="EMBL/GenBank/DDBJ databases">
        <title>Co-evolution of Self-incompatibility Ligands and Receptors in a Hermaphroditic Chordate Ciona intestinalis.</title>
        <authorList>
            <person name="Yamada L."/>
            <person name="Harada Y."/>
            <person name="Yamaguchi A."/>
            <person name="Sawada H."/>
        </authorList>
    </citation>
    <scope>NUCLEOTIDE SEQUENCE</scope>
</reference>
<keyword evidence="1" id="KW-1015">Disulfide bond</keyword>
<dbReference type="RefSeq" id="NP_001353846.1">
    <property type="nucleotide sequence ID" value="NM_001366917.1"/>
</dbReference>
<dbReference type="Gene3D" id="4.10.530.10">
    <property type="entry name" value="Gamma-fibrinogen Carboxyl Terminal Fragment, domain 2"/>
    <property type="match status" value="1"/>
</dbReference>
<dbReference type="SMART" id="SM00186">
    <property type="entry name" value="FBG"/>
    <property type="match status" value="1"/>
</dbReference>
<organism evidence="4">
    <name type="scientific">Ciona intestinalis</name>
    <name type="common">Transparent sea squirt</name>
    <name type="synonym">Ascidia intestinalis</name>
    <dbReference type="NCBI Taxonomy" id="7719"/>
    <lineage>
        <taxon>Eukaryota</taxon>
        <taxon>Metazoa</taxon>
        <taxon>Chordata</taxon>
        <taxon>Tunicata</taxon>
        <taxon>Ascidiacea</taxon>
        <taxon>Phlebobranchia</taxon>
        <taxon>Cionidae</taxon>
        <taxon>Ciona</taxon>
    </lineage>
</organism>
<accession>A0A143RG08</accession>
<sequence length="329" mass="38421">MARRKSMYRIVYCILILLLEQNRIETLDSKSQRINTTNLTVDDYYKQLKLINIVRKLPNIKNFQQKQQTICSGICTTNQVNLQRDNATRLRQNARKIIVYQDCKAMYDAGYVESGVYPIWIYQLYKFTHVYCDMDVQAVGDKNGWITIQKRVNGAINFDRGWQNYVDGFGNVYGEYWIGLEHIHALTYQNTTTDQFGSYVTPPRMRIDFVDQDGVTAYAEYRVFVVSGAKQKYRLIAAHLDQATAIPPNGSSPIYRVWFSIYDNNYVFSNCPEKLHGGWWFSGCPRSNLNGLYPTQGEKNSPSNIYWYDWYTVNENNTAFKSVSMKFQY</sequence>
<dbReference type="KEGG" id="cin:108951041"/>
<dbReference type="InterPro" id="IPR002181">
    <property type="entry name" value="Fibrinogen_a/b/g_C_dom"/>
</dbReference>
<dbReference type="GeneID" id="108951041"/>
<evidence type="ECO:0000259" key="3">
    <source>
        <dbReference type="PROSITE" id="PS51406"/>
    </source>
</evidence>
<dbReference type="InterPro" id="IPR020837">
    <property type="entry name" value="Fibrinogen_CS"/>
</dbReference>
<keyword evidence="2" id="KW-0732">Signal</keyword>
<dbReference type="OrthoDB" id="159395at2759"/>
<dbReference type="AlphaFoldDB" id="A0A143RG08"/>
<dbReference type="InterPro" id="IPR036056">
    <property type="entry name" value="Fibrinogen-like_C"/>
</dbReference>
<dbReference type="PROSITE" id="PS51406">
    <property type="entry name" value="FIBRINOGEN_C_2"/>
    <property type="match status" value="1"/>
</dbReference>
<feature type="signal peptide" evidence="2">
    <location>
        <begin position="1"/>
        <end position="26"/>
    </location>
</feature>
<dbReference type="PROSITE" id="PS00514">
    <property type="entry name" value="FIBRINOGEN_C_1"/>
    <property type="match status" value="1"/>
</dbReference>
<dbReference type="Pfam" id="PF00147">
    <property type="entry name" value="Fibrinogen_C"/>
    <property type="match status" value="1"/>
</dbReference>
<gene>
    <name evidence="4" type="primary">v-Themis-A</name>
</gene>
<evidence type="ECO:0000256" key="2">
    <source>
        <dbReference type="SAM" id="SignalP"/>
    </source>
</evidence>
<dbReference type="PANTHER" id="PTHR19143">
    <property type="entry name" value="FIBRINOGEN/TENASCIN/ANGIOPOEITIN"/>
    <property type="match status" value="1"/>
</dbReference>
<accession>A0A1W5BRM6</accession>
<evidence type="ECO:0000313" key="4">
    <source>
        <dbReference type="EMBL" id="BAN92383.1"/>
    </source>
</evidence>
<name>A0A143RG08_CIOIN</name>
<proteinExistence type="evidence at transcript level"/>
<dbReference type="Gene3D" id="3.90.215.10">
    <property type="entry name" value="Gamma Fibrinogen, chain A, domain 1"/>
    <property type="match status" value="1"/>
</dbReference>